<accession>A0A9N7V8P6</accession>
<dbReference type="EMBL" id="CADEAL010003502">
    <property type="protein sequence ID" value="CAB1444933.1"/>
    <property type="molecule type" value="Genomic_DNA"/>
</dbReference>
<reference evidence="2" key="1">
    <citation type="submission" date="2020-03" db="EMBL/GenBank/DDBJ databases">
        <authorList>
            <person name="Weist P."/>
        </authorList>
    </citation>
    <scope>NUCLEOTIDE SEQUENCE</scope>
</reference>
<protein>
    <submittedName>
        <fullName evidence="2">Uncharacterized protein</fullName>
    </submittedName>
</protein>
<proteinExistence type="predicted"/>
<comment type="caution">
    <text evidence="2">The sequence shown here is derived from an EMBL/GenBank/DDBJ whole genome shotgun (WGS) entry which is preliminary data.</text>
</comment>
<dbReference type="Proteomes" id="UP001153269">
    <property type="component" value="Unassembled WGS sequence"/>
</dbReference>
<feature type="region of interest" description="Disordered" evidence="1">
    <location>
        <begin position="1"/>
        <end position="47"/>
    </location>
</feature>
<gene>
    <name evidence="2" type="ORF">PLEPLA_LOCUS32663</name>
</gene>
<dbReference type="AlphaFoldDB" id="A0A9N7V8P6"/>
<evidence type="ECO:0000313" key="3">
    <source>
        <dbReference type="Proteomes" id="UP001153269"/>
    </source>
</evidence>
<evidence type="ECO:0000256" key="1">
    <source>
        <dbReference type="SAM" id="MobiDB-lite"/>
    </source>
</evidence>
<feature type="compositionally biased region" description="Polar residues" evidence="1">
    <location>
        <begin position="7"/>
        <end position="17"/>
    </location>
</feature>
<name>A0A9N7V8P6_PLEPL</name>
<organism evidence="2 3">
    <name type="scientific">Pleuronectes platessa</name>
    <name type="common">European plaice</name>
    <dbReference type="NCBI Taxonomy" id="8262"/>
    <lineage>
        <taxon>Eukaryota</taxon>
        <taxon>Metazoa</taxon>
        <taxon>Chordata</taxon>
        <taxon>Craniata</taxon>
        <taxon>Vertebrata</taxon>
        <taxon>Euteleostomi</taxon>
        <taxon>Actinopterygii</taxon>
        <taxon>Neopterygii</taxon>
        <taxon>Teleostei</taxon>
        <taxon>Neoteleostei</taxon>
        <taxon>Acanthomorphata</taxon>
        <taxon>Carangaria</taxon>
        <taxon>Pleuronectiformes</taxon>
        <taxon>Pleuronectoidei</taxon>
        <taxon>Pleuronectidae</taxon>
        <taxon>Pleuronectes</taxon>
    </lineage>
</organism>
<evidence type="ECO:0000313" key="2">
    <source>
        <dbReference type="EMBL" id="CAB1444933.1"/>
    </source>
</evidence>
<keyword evidence="3" id="KW-1185">Reference proteome</keyword>
<sequence length="98" mass="10837">MKLQLRETFSLSPGNKVSESDPLLGPPRSSRPGAPTAGGQRTRARAREVGLARCEAPLDGSLTHGFLWLEPRWKRRTRPVLWGCDRGSSLSVEAENRN</sequence>